<comment type="caution">
    <text evidence="3">The sequence shown here is derived from an EMBL/GenBank/DDBJ whole genome shotgun (WGS) entry which is preliminary data.</text>
</comment>
<protein>
    <submittedName>
        <fullName evidence="3">Uncharacterized protein</fullName>
    </submittedName>
</protein>
<proteinExistence type="predicted"/>
<feature type="transmembrane region" description="Helical" evidence="2">
    <location>
        <begin position="68"/>
        <end position="87"/>
    </location>
</feature>
<dbReference type="EMBL" id="JAGSOG010000052">
    <property type="protein sequence ID" value="MBR7834219.1"/>
    <property type="molecule type" value="Genomic_DNA"/>
</dbReference>
<keyword evidence="4" id="KW-1185">Reference proteome</keyword>
<keyword evidence="2" id="KW-0812">Transmembrane</keyword>
<organism evidence="3 4">
    <name type="scientific">Actinospica durhamensis</name>
    <dbReference type="NCBI Taxonomy" id="1508375"/>
    <lineage>
        <taxon>Bacteria</taxon>
        <taxon>Bacillati</taxon>
        <taxon>Actinomycetota</taxon>
        <taxon>Actinomycetes</taxon>
        <taxon>Catenulisporales</taxon>
        <taxon>Actinospicaceae</taxon>
        <taxon>Actinospica</taxon>
    </lineage>
</organism>
<dbReference type="AlphaFoldDB" id="A0A941ESC3"/>
<evidence type="ECO:0000256" key="1">
    <source>
        <dbReference type="SAM" id="MobiDB-lite"/>
    </source>
</evidence>
<accession>A0A941ESC3</accession>
<name>A0A941ESC3_9ACTN</name>
<keyword evidence="2" id="KW-1133">Transmembrane helix</keyword>
<feature type="non-terminal residue" evidence="3">
    <location>
        <position position="281"/>
    </location>
</feature>
<evidence type="ECO:0000313" key="3">
    <source>
        <dbReference type="EMBL" id="MBR7834219.1"/>
    </source>
</evidence>
<dbReference type="RefSeq" id="WP_212528740.1">
    <property type="nucleotide sequence ID" value="NZ_JAGSOG010000052.1"/>
</dbReference>
<keyword evidence="2" id="KW-0472">Membrane</keyword>
<feature type="transmembrane region" description="Helical" evidence="2">
    <location>
        <begin position="153"/>
        <end position="173"/>
    </location>
</feature>
<evidence type="ECO:0000256" key="2">
    <source>
        <dbReference type="SAM" id="Phobius"/>
    </source>
</evidence>
<dbReference type="Proteomes" id="UP000675781">
    <property type="component" value="Unassembled WGS sequence"/>
</dbReference>
<reference evidence="3" key="1">
    <citation type="submission" date="2021-04" db="EMBL/GenBank/DDBJ databases">
        <title>Genome based classification of Actinospica acidithermotolerans sp. nov., an actinobacterium isolated from an Indonesian hot spring.</title>
        <authorList>
            <person name="Kusuma A.B."/>
            <person name="Putra K.E."/>
            <person name="Nafisah S."/>
            <person name="Loh J."/>
            <person name="Nouioui I."/>
            <person name="Goodfellow M."/>
        </authorList>
    </citation>
    <scope>NUCLEOTIDE SEQUENCE</scope>
    <source>
        <strain evidence="3">CSCA 57</strain>
    </source>
</reference>
<feature type="region of interest" description="Disordered" evidence="1">
    <location>
        <begin position="256"/>
        <end position="281"/>
    </location>
</feature>
<sequence>MIPAAAIGGRYLKFNAGGYNPLDQEFDEQVTAAKLLALWLRTCVSTFLIWIPLLVVTGILAYLGAYQIFLLALFAGPVIYLVLLLTLTTNDPISESTSLIPDAGEAADGSFAAIGWSLRSRRVPVTAQPKMIRSDIILPGSVSRRLEIRDGSYYAYVNVFAYGTSLYVGWSMWRRRPGRVLIFTYWRDLFANVVNRADVMARALRTDKARAMREALDIAMREGIEAAIEGTELTTAQVYGGLAVENVDITSAEGAVAPPPAPLPDFGQAPALTPSADFAPA</sequence>
<feature type="transmembrane region" description="Helical" evidence="2">
    <location>
        <begin position="38"/>
        <end position="61"/>
    </location>
</feature>
<gene>
    <name evidence="3" type="ORF">KDL01_13170</name>
</gene>
<evidence type="ECO:0000313" key="4">
    <source>
        <dbReference type="Proteomes" id="UP000675781"/>
    </source>
</evidence>